<keyword evidence="10" id="KW-0945">Host-virus interaction</keyword>
<evidence type="ECO:0000256" key="5">
    <source>
        <dbReference type="ARBA" id="ARBA00022729"/>
    </source>
</evidence>
<accession>A0A0X9Y7I4</accession>
<dbReference type="InterPro" id="IPR009079">
    <property type="entry name" value="4_helix_cytokine-like_core"/>
</dbReference>
<evidence type="ECO:0000256" key="7">
    <source>
        <dbReference type="ARBA" id="ARBA00023157"/>
    </source>
</evidence>
<dbReference type="GO" id="GO:0005615">
    <property type="term" value="C:extracellular space"/>
    <property type="evidence" value="ECO:0007669"/>
    <property type="project" value="UniProtKB-UniRule"/>
</dbReference>
<keyword evidence="5" id="KW-0732">Signal</keyword>
<evidence type="ECO:0000256" key="2">
    <source>
        <dbReference type="ARBA" id="ARBA00008813"/>
    </source>
</evidence>
<dbReference type="Proteomes" id="UP000207650">
    <property type="component" value="Segment"/>
</dbReference>
<evidence type="ECO:0000256" key="3">
    <source>
        <dbReference type="ARBA" id="ARBA00022514"/>
    </source>
</evidence>
<evidence type="ECO:0000313" key="11">
    <source>
        <dbReference type="EMBL" id="AMA67414.1"/>
    </source>
</evidence>
<dbReference type="SMART" id="SM00188">
    <property type="entry name" value="IL10"/>
    <property type="match status" value="1"/>
</dbReference>
<dbReference type="OrthoDB" id="16414at10239"/>
<dbReference type="KEGG" id="vg:26836976"/>
<feature type="disulfide bond" evidence="9">
    <location>
        <begin position="28"/>
        <end position="122"/>
    </location>
</feature>
<organism evidence="11 12">
    <name type="scientific">Vespertilionid gammaherpesvirus 1</name>
    <dbReference type="NCBI Taxonomy" id="2560830"/>
    <lineage>
        <taxon>Viruses</taxon>
        <taxon>Duplodnaviria</taxon>
        <taxon>Heunggongvirae</taxon>
        <taxon>Peploviricota</taxon>
        <taxon>Herviviricetes</taxon>
        <taxon>Herpesvirales</taxon>
        <taxon>Orthoherpesviridae</taxon>
        <taxon>Gammaherpesvirinae</taxon>
        <taxon>Percavirus</taxon>
        <taxon>Percavirus vespertilionidgamma1</taxon>
    </lineage>
</organism>
<comment type="function">
    <text evidence="10">Functional viral cytokine homolog that plays a role in regulating host immune response.</text>
</comment>
<dbReference type="PANTHER" id="PTHR48482:SF5">
    <property type="entry name" value="INTERLEUKIN-10"/>
    <property type="match status" value="1"/>
</dbReference>
<protein>
    <recommendedName>
        <fullName evidence="10">Viral interleukin-10 homolog</fullName>
    </recommendedName>
</protein>
<keyword evidence="12" id="KW-1185">Reference proteome</keyword>
<evidence type="ECO:0000313" key="12">
    <source>
        <dbReference type="Proteomes" id="UP000207650"/>
    </source>
</evidence>
<keyword evidence="7 9" id="KW-1015">Disulfide bond</keyword>
<evidence type="ECO:0000256" key="8">
    <source>
        <dbReference type="ARBA" id="ARBA00023280"/>
    </source>
</evidence>
<evidence type="ECO:0000256" key="1">
    <source>
        <dbReference type="ARBA" id="ARBA00004613"/>
    </source>
</evidence>
<dbReference type="PRINTS" id="PR01294">
    <property type="entry name" value="INTRLEUKIN10"/>
</dbReference>
<dbReference type="SUPFAM" id="SSF47266">
    <property type="entry name" value="4-helical cytokines"/>
    <property type="match status" value="1"/>
</dbReference>
<dbReference type="PANTHER" id="PTHR48482">
    <property type="entry name" value="INTERLEUKIN-19-RELATED"/>
    <property type="match status" value="1"/>
</dbReference>
<feature type="disulfide bond" evidence="9">
    <location>
        <begin position="76"/>
        <end position="128"/>
    </location>
</feature>
<dbReference type="GO" id="GO:0005125">
    <property type="term" value="F:cytokine activity"/>
    <property type="evidence" value="ECO:0007669"/>
    <property type="project" value="UniProtKB-UniRule"/>
</dbReference>
<dbReference type="EMBL" id="KU220026">
    <property type="protein sequence ID" value="AMA67414.1"/>
    <property type="molecule type" value="Genomic_DNA"/>
</dbReference>
<dbReference type="GO" id="GO:0006955">
    <property type="term" value="P:immune response"/>
    <property type="evidence" value="ECO:0007669"/>
    <property type="project" value="InterPro"/>
</dbReference>
<reference evidence="11 12" key="1">
    <citation type="journal article" date="2016" name="MSphere">
        <title>Isolation and Characterization of a Novel Gammaherpesvirus from a Microbat Cell Line.</title>
        <authorList>
            <person name="Shabman R.S."/>
            <person name="Shrivastava S."/>
            <person name="Tsibane T."/>
            <person name="Attie O."/>
            <person name="Jayaprakash A."/>
            <person name="Mire C.E."/>
            <person name="Dilley K.E."/>
            <person name="Puri V."/>
            <person name="Stockwell T.B."/>
            <person name="Geisbert T.W."/>
            <person name="Sachidanandam R."/>
            <person name="Basler C.F."/>
        </authorList>
    </citation>
    <scope>NUCLEOTIDE SEQUENCE [LARGE SCALE GENOMIC DNA]</scope>
    <source>
        <strain evidence="11 12">My-HV8/Myotis velifer incautus/USA/FCGHV/2011</strain>
    </source>
</reference>
<dbReference type="Gene3D" id="1.20.1250.10">
    <property type="match status" value="1"/>
</dbReference>
<sequence>MGFLVVVGMGLILTLTEVPGAPVGQNTCNRVSQRIPGMLRELRTEFQTYEHLYDIDTDNLLLESYISQEFNGVLACQGVSDLMQFYLHDVMPQVESQNPKSVDLIRPLKEKLYSFRKIIRKCYKFLFCEFKNPATDEVKHKFIQLGDTGGIKAMSEFGVFLNYLELYLSNNA</sequence>
<keyword evidence="3 10" id="KW-0202">Cytokine</keyword>
<dbReference type="InterPro" id="IPR000098">
    <property type="entry name" value="IL-10"/>
</dbReference>
<dbReference type="InterPro" id="IPR020443">
    <property type="entry name" value="IL-10/19/20/24/26"/>
</dbReference>
<proteinExistence type="inferred from homology"/>
<comment type="similarity">
    <text evidence="2 10">Belongs to the IL-10 family.</text>
</comment>
<evidence type="ECO:0000256" key="10">
    <source>
        <dbReference type="RuleBase" id="RU368043"/>
    </source>
</evidence>
<evidence type="ECO:0000256" key="4">
    <source>
        <dbReference type="ARBA" id="ARBA00022525"/>
    </source>
</evidence>
<keyword evidence="8 10" id="KW-0899">Viral immunoevasion</keyword>
<keyword evidence="4 10" id="KW-0964">Secreted</keyword>
<gene>
    <name evidence="11" type="primary">E7</name>
    <name evidence="11" type="ORF">AOT99_gpE7</name>
</gene>
<name>A0A0X9Y7I4_9GAMA</name>
<evidence type="ECO:0000256" key="9">
    <source>
        <dbReference type="PIRSR" id="PIRSR620443-50"/>
    </source>
</evidence>
<keyword evidence="6 10" id="KW-1125">Evasion of host immunity by viral interleukin-like protein</keyword>
<dbReference type="Pfam" id="PF00726">
    <property type="entry name" value="IL10"/>
    <property type="match status" value="1"/>
</dbReference>
<comment type="subcellular location">
    <subcellularLocation>
        <location evidence="1 10">Secreted</location>
    </subcellularLocation>
</comment>
<dbReference type="GO" id="GO:0052031">
    <property type="term" value="P:symbiont-mediated perturbation of host defense response"/>
    <property type="evidence" value="ECO:0007669"/>
    <property type="project" value="UniProtKB-UniRule"/>
</dbReference>
<evidence type="ECO:0000256" key="6">
    <source>
        <dbReference type="ARBA" id="ARBA00022938"/>
    </source>
</evidence>